<dbReference type="GO" id="GO:0006879">
    <property type="term" value="P:intracellular iron ion homeostasis"/>
    <property type="evidence" value="ECO:0007669"/>
    <property type="project" value="TreeGrafter"/>
</dbReference>
<dbReference type="PROSITE" id="PS51384">
    <property type="entry name" value="FAD_FR"/>
    <property type="match status" value="1"/>
</dbReference>
<feature type="transmembrane region" description="Helical" evidence="14">
    <location>
        <begin position="194"/>
        <end position="212"/>
    </location>
</feature>
<dbReference type="EC" id="1.16.1.9" evidence="3"/>
<evidence type="ECO:0000259" key="15">
    <source>
        <dbReference type="PROSITE" id="PS51384"/>
    </source>
</evidence>
<reference evidence="16 17" key="1">
    <citation type="journal article" date="2019" name="Nat. Ecol. Evol.">
        <title>Megaphylogeny resolves global patterns of mushroom evolution.</title>
        <authorList>
            <person name="Varga T."/>
            <person name="Krizsan K."/>
            <person name="Foldi C."/>
            <person name="Dima B."/>
            <person name="Sanchez-Garcia M."/>
            <person name="Sanchez-Ramirez S."/>
            <person name="Szollosi G.J."/>
            <person name="Szarkandi J.G."/>
            <person name="Papp V."/>
            <person name="Albert L."/>
            <person name="Andreopoulos W."/>
            <person name="Angelini C."/>
            <person name="Antonin V."/>
            <person name="Barry K.W."/>
            <person name="Bougher N.L."/>
            <person name="Buchanan P."/>
            <person name="Buyck B."/>
            <person name="Bense V."/>
            <person name="Catcheside P."/>
            <person name="Chovatia M."/>
            <person name="Cooper J."/>
            <person name="Damon W."/>
            <person name="Desjardin D."/>
            <person name="Finy P."/>
            <person name="Geml J."/>
            <person name="Haridas S."/>
            <person name="Hughes K."/>
            <person name="Justo A."/>
            <person name="Karasinski D."/>
            <person name="Kautmanova I."/>
            <person name="Kiss B."/>
            <person name="Kocsube S."/>
            <person name="Kotiranta H."/>
            <person name="LaButti K.M."/>
            <person name="Lechner B.E."/>
            <person name="Liimatainen K."/>
            <person name="Lipzen A."/>
            <person name="Lukacs Z."/>
            <person name="Mihaltcheva S."/>
            <person name="Morgado L.N."/>
            <person name="Niskanen T."/>
            <person name="Noordeloos M.E."/>
            <person name="Ohm R.A."/>
            <person name="Ortiz-Santana B."/>
            <person name="Ovrebo C."/>
            <person name="Racz N."/>
            <person name="Riley R."/>
            <person name="Savchenko A."/>
            <person name="Shiryaev A."/>
            <person name="Soop K."/>
            <person name="Spirin V."/>
            <person name="Szebenyi C."/>
            <person name="Tomsovsky M."/>
            <person name="Tulloss R.E."/>
            <person name="Uehling J."/>
            <person name="Grigoriev I.V."/>
            <person name="Vagvolgyi C."/>
            <person name="Papp T."/>
            <person name="Martin F.M."/>
            <person name="Miettinen O."/>
            <person name="Hibbett D.S."/>
            <person name="Nagy L.G."/>
        </authorList>
    </citation>
    <scope>NUCLEOTIDE SEQUENCE [LARGE SCALE GENOMIC DNA]</scope>
    <source>
        <strain evidence="16 17">CBS 166.37</strain>
    </source>
</reference>
<evidence type="ECO:0000256" key="4">
    <source>
        <dbReference type="ARBA" id="ARBA00022448"/>
    </source>
</evidence>
<dbReference type="GO" id="GO:0015677">
    <property type="term" value="P:copper ion import"/>
    <property type="evidence" value="ECO:0007669"/>
    <property type="project" value="TreeGrafter"/>
</dbReference>
<dbReference type="PANTHER" id="PTHR32361">
    <property type="entry name" value="FERRIC/CUPRIC REDUCTASE TRANSMEMBRANE COMPONENT"/>
    <property type="match status" value="1"/>
</dbReference>
<feature type="transmembrane region" description="Helical" evidence="14">
    <location>
        <begin position="280"/>
        <end position="300"/>
    </location>
</feature>
<evidence type="ECO:0000256" key="9">
    <source>
        <dbReference type="ARBA" id="ARBA00023002"/>
    </source>
</evidence>
<comment type="catalytic activity">
    <reaction evidence="13">
        <text>2 a Fe(II)-siderophore + NADP(+) + H(+) = 2 a Fe(III)-siderophore + NADPH</text>
        <dbReference type="Rhea" id="RHEA:28795"/>
        <dbReference type="Rhea" id="RHEA-COMP:11342"/>
        <dbReference type="Rhea" id="RHEA-COMP:11344"/>
        <dbReference type="ChEBI" id="CHEBI:15378"/>
        <dbReference type="ChEBI" id="CHEBI:29033"/>
        <dbReference type="ChEBI" id="CHEBI:29034"/>
        <dbReference type="ChEBI" id="CHEBI:57783"/>
        <dbReference type="ChEBI" id="CHEBI:58349"/>
        <dbReference type="EC" id="1.16.1.9"/>
    </reaction>
</comment>
<keyword evidence="4" id="KW-0813">Transport</keyword>
<dbReference type="Gene3D" id="3.40.50.80">
    <property type="entry name" value="Nucleotide-binding domain of ferredoxin-NADP reductase (FNR) module"/>
    <property type="match status" value="1"/>
</dbReference>
<dbReference type="GO" id="GO:0052851">
    <property type="term" value="F:ferric-chelate reductase (NADPH) activity"/>
    <property type="evidence" value="ECO:0007669"/>
    <property type="project" value="UniProtKB-EC"/>
</dbReference>
<keyword evidence="17" id="KW-1185">Reference proteome</keyword>
<feature type="domain" description="FAD-binding FR-type" evidence="15">
    <location>
        <begin position="292"/>
        <end position="414"/>
    </location>
</feature>
<keyword evidence="7" id="KW-0249">Electron transport</keyword>
<evidence type="ECO:0000256" key="1">
    <source>
        <dbReference type="ARBA" id="ARBA00004651"/>
    </source>
</evidence>
<dbReference type="GO" id="GO:0005886">
    <property type="term" value="C:plasma membrane"/>
    <property type="evidence" value="ECO:0007669"/>
    <property type="project" value="UniProtKB-SubCell"/>
</dbReference>
<keyword evidence="5" id="KW-1003">Cell membrane</keyword>
<dbReference type="InterPro" id="IPR017927">
    <property type="entry name" value="FAD-bd_FR_type"/>
</dbReference>
<dbReference type="InterPro" id="IPR013112">
    <property type="entry name" value="FAD-bd_8"/>
</dbReference>
<dbReference type="InterPro" id="IPR017938">
    <property type="entry name" value="Riboflavin_synthase-like_b-brl"/>
</dbReference>
<organism evidence="16 17">
    <name type="scientific">Crucibulum laeve</name>
    <dbReference type="NCBI Taxonomy" id="68775"/>
    <lineage>
        <taxon>Eukaryota</taxon>
        <taxon>Fungi</taxon>
        <taxon>Dikarya</taxon>
        <taxon>Basidiomycota</taxon>
        <taxon>Agaricomycotina</taxon>
        <taxon>Agaricomycetes</taxon>
        <taxon>Agaricomycetidae</taxon>
        <taxon>Agaricales</taxon>
        <taxon>Agaricineae</taxon>
        <taxon>Nidulariaceae</taxon>
        <taxon>Crucibulum</taxon>
    </lineage>
</organism>
<keyword evidence="12" id="KW-0325">Glycoprotein</keyword>
<evidence type="ECO:0000313" key="17">
    <source>
        <dbReference type="Proteomes" id="UP000308652"/>
    </source>
</evidence>
<dbReference type="Pfam" id="PF01794">
    <property type="entry name" value="Ferric_reduct"/>
    <property type="match status" value="1"/>
</dbReference>
<gene>
    <name evidence="16" type="ORF">BDQ12DRAFT_608543</name>
</gene>
<evidence type="ECO:0000256" key="12">
    <source>
        <dbReference type="ARBA" id="ARBA00023180"/>
    </source>
</evidence>
<dbReference type="SUPFAM" id="SSF63380">
    <property type="entry name" value="Riboflavin synthase domain-like"/>
    <property type="match status" value="1"/>
</dbReference>
<dbReference type="CDD" id="cd06186">
    <property type="entry name" value="NOX_Duox_like_FAD_NADP"/>
    <property type="match status" value="1"/>
</dbReference>
<evidence type="ECO:0000256" key="13">
    <source>
        <dbReference type="ARBA" id="ARBA00048483"/>
    </source>
</evidence>
<dbReference type="InterPro" id="IPR013130">
    <property type="entry name" value="Fe3_Rdtase_TM_dom"/>
</dbReference>
<evidence type="ECO:0000256" key="7">
    <source>
        <dbReference type="ARBA" id="ARBA00022982"/>
    </source>
</evidence>
<dbReference type="InterPro" id="IPR051410">
    <property type="entry name" value="Ferric/Cupric_Reductase"/>
</dbReference>
<feature type="transmembrane region" description="Helical" evidence="14">
    <location>
        <begin position="126"/>
        <end position="145"/>
    </location>
</feature>
<sequence>MIYRIDLFIVAAIAVVVIVRLPRALALLGSPYEWTSGHILRYVPYERPARMVQLRQQSSPATSKEAESTDDAHTLYSYSHANHVQRVNANGAPTKMYYPPHVASCTRLLRGVLAPLRLRITPGFSIAQVILLSLYFYVLVYAAFYKSNPFTDPMRTAWLAIGQLPFVFAFAAKNNVLGALIGLGYEKLNFLHRFVGRLVVLAANIHSIYYFYKWSLAGTFVASMQRSSNAWGMVALVCVDMLFFFSTAFWRQKAYNIFISTHIIGFVLVLPATYLHKPTMLPYILASVGFLALDQILRLLKTRITMATVRPLPELECTRIEIPGINSGWRAGQHVRVRVYSFAMGWFSWIESHPFTIASVSGGPEGIVLLCKKTGTWTTKLYDMAKTNGFVERGVVAREVRVMVEGPYGGPGHTIFASFSAAVFVAGGSGITFALSAIQDLVQKDLKGRSRVKVIELVWVVTDPASLVPLVPLFTSLIQQSVFTPIRISVYYTRAPIGKFPFASDNFIHGLTLAPGRPRIAKVLESAISRAVSLGAGVKDTVGITGLVVGVCGPVSIADDVAKAVGAIEPLRRDQVGGIEIHEECASSFLFFITHTNYAVCALQSFRLVAGYLALAGSVPYSINHLYLRFCYSEMVSGKEVIFKCIRSLFLFIHRRIHIISFVHFSQSST</sequence>
<accession>A0A5C3M787</accession>
<evidence type="ECO:0000256" key="6">
    <source>
        <dbReference type="ARBA" id="ARBA00022692"/>
    </source>
</evidence>
<evidence type="ECO:0000256" key="2">
    <source>
        <dbReference type="ARBA" id="ARBA00006278"/>
    </source>
</evidence>
<keyword evidence="8 14" id="KW-1133">Transmembrane helix</keyword>
<evidence type="ECO:0000313" key="16">
    <source>
        <dbReference type="EMBL" id="TFK37001.1"/>
    </source>
</evidence>
<comment type="similarity">
    <text evidence="2">Belongs to the ferric reductase (FRE) family.</text>
</comment>
<feature type="transmembrane region" description="Helical" evidence="14">
    <location>
        <begin position="6"/>
        <end position="28"/>
    </location>
</feature>
<dbReference type="GO" id="GO:0006826">
    <property type="term" value="P:iron ion transport"/>
    <property type="evidence" value="ECO:0007669"/>
    <property type="project" value="UniProtKB-ARBA"/>
</dbReference>
<dbReference type="SFLD" id="SFLDG01168">
    <property type="entry name" value="Ferric_reductase_subgroup_(FRE"/>
    <property type="match status" value="1"/>
</dbReference>
<proteinExistence type="inferred from homology"/>
<dbReference type="STRING" id="68775.A0A5C3M787"/>
<comment type="subcellular location">
    <subcellularLocation>
        <location evidence="1">Cell membrane</location>
        <topology evidence="1">Multi-pass membrane protein</topology>
    </subcellularLocation>
</comment>
<dbReference type="Proteomes" id="UP000308652">
    <property type="component" value="Unassembled WGS sequence"/>
</dbReference>
<name>A0A5C3M787_9AGAR</name>
<evidence type="ECO:0000256" key="3">
    <source>
        <dbReference type="ARBA" id="ARBA00012668"/>
    </source>
</evidence>
<protein>
    <recommendedName>
        <fullName evidence="3">ferric-chelate reductase (NADPH)</fullName>
        <ecNumber evidence="3">1.16.1.9</ecNumber>
    </recommendedName>
</protein>
<dbReference type="InterPro" id="IPR013121">
    <property type="entry name" value="Fe_red_NAD-bd_6"/>
</dbReference>
<evidence type="ECO:0000256" key="5">
    <source>
        <dbReference type="ARBA" id="ARBA00022475"/>
    </source>
</evidence>
<evidence type="ECO:0000256" key="8">
    <source>
        <dbReference type="ARBA" id="ARBA00022989"/>
    </source>
</evidence>
<feature type="transmembrane region" description="Helical" evidence="14">
    <location>
        <begin position="157"/>
        <end position="182"/>
    </location>
</feature>
<dbReference type="Pfam" id="PF08022">
    <property type="entry name" value="FAD_binding_8"/>
    <property type="match status" value="1"/>
</dbReference>
<evidence type="ECO:0000256" key="10">
    <source>
        <dbReference type="ARBA" id="ARBA00023065"/>
    </source>
</evidence>
<dbReference type="Pfam" id="PF08030">
    <property type="entry name" value="NAD_binding_6"/>
    <property type="match status" value="1"/>
</dbReference>
<feature type="transmembrane region" description="Helical" evidence="14">
    <location>
        <begin position="257"/>
        <end position="274"/>
    </location>
</feature>
<keyword evidence="9" id="KW-0560">Oxidoreductase</keyword>
<keyword evidence="6 14" id="KW-0812">Transmembrane</keyword>
<dbReference type="PANTHER" id="PTHR32361:SF9">
    <property type="entry name" value="FERRIC REDUCTASE TRANSMEMBRANE COMPONENT 3-RELATED"/>
    <property type="match status" value="1"/>
</dbReference>
<feature type="transmembrane region" description="Helical" evidence="14">
    <location>
        <begin position="232"/>
        <end position="250"/>
    </location>
</feature>
<dbReference type="AlphaFoldDB" id="A0A5C3M787"/>
<dbReference type="InterPro" id="IPR039261">
    <property type="entry name" value="FNR_nucleotide-bd"/>
</dbReference>
<dbReference type="OrthoDB" id="17725at2759"/>
<keyword evidence="10" id="KW-0406">Ion transport</keyword>
<dbReference type="SUPFAM" id="SSF52343">
    <property type="entry name" value="Ferredoxin reductase-like, C-terminal NADP-linked domain"/>
    <property type="match status" value="1"/>
</dbReference>
<evidence type="ECO:0000256" key="14">
    <source>
        <dbReference type="SAM" id="Phobius"/>
    </source>
</evidence>
<keyword evidence="11 14" id="KW-0472">Membrane</keyword>
<dbReference type="EMBL" id="ML213610">
    <property type="protein sequence ID" value="TFK37001.1"/>
    <property type="molecule type" value="Genomic_DNA"/>
</dbReference>
<evidence type="ECO:0000256" key="11">
    <source>
        <dbReference type="ARBA" id="ARBA00023136"/>
    </source>
</evidence>
<dbReference type="SFLD" id="SFLDS00052">
    <property type="entry name" value="Ferric_Reductase_Domain"/>
    <property type="match status" value="1"/>
</dbReference>